<dbReference type="EMBL" id="LT859958">
    <property type="protein sequence ID" value="SMX54193.1"/>
    <property type="molecule type" value="Genomic_DNA"/>
</dbReference>
<name>A0A1Y6K3F9_9CHLR</name>
<gene>
    <name evidence="1" type="ORF">CFX1CAM_1128</name>
</gene>
<evidence type="ECO:0000313" key="1">
    <source>
        <dbReference type="EMBL" id="SMX54193.1"/>
    </source>
</evidence>
<sequence length="63" mass="7113">MFQYYLDIITGNRVRLDLKRDEEILYDLVNNSQLGLPAISANSPDLDNTLPNSIAFCPLHGPH</sequence>
<accession>A0A1Y6K3F9</accession>
<evidence type="ECO:0000313" key="2">
    <source>
        <dbReference type="Proteomes" id="UP000195514"/>
    </source>
</evidence>
<protein>
    <submittedName>
        <fullName evidence="1">Uncharacterized protein</fullName>
    </submittedName>
</protein>
<dbReference type="Proteomes" id="UP000195514">
    <property type="component" value="Chromosome I"/>
</dbReference>
<dbReference type="AlphaFoldDB" id="A0A1Y6K3F9"/>
<reference evidence="2" key="1">
    <citation type="submission" date="2017-05" db="EMBL/GenBank/DDBJ databases">
        <authorList>
            <person name="Kirkegaard R."/>
            <person name="Mcilroy J S."/>
        </authorList>
    </citation>
    <scope>NUCLEOTIDE SEQUENCE [LARGE SCALE GENOMIC DNA]</scope>
</reference>
<proteinExistence type="predicted"/>
<organism evidence="1 2">
    <name type="scientific">Candidatus Brevifilum fermentans</name>
    <dbReference type="NCBI Taxonomy" id="1986204"/>
    <lineage>
        <taxon>Bacteria</taxon>
        <taxon>Bacillati</taxon>
        <taxon>Chloroflexota</taxon>
        <taxon>Anaerolineae</taxon>
        <taxon>Anaerolineales</taxon>
        <taxon>Anaerolineaceae</taxon>
        <taxon>Candidatus Brevifilum</taxon>
    </lineage>
</organism>
<keyword evidence="2" id="KW-1185">Reference proteome</keyword>
<dbReference type="KEGG" id="abat:CFX1CAM_1128"/>